<dbReference type="PANTHER" id="PTHR45526:SF1">
    <property type="entry name" value="TRANSCRIPTIONAL REGULATORY PROTEIN DCUR-RELATED"/>
    <property type="match status" value="1"/>
</dbReference>
<keyword evidence="4 9" id="KW-0902">Two-component regulatory system</keyword>
<dbReference type="InterPro" id="IPR036390">
    <property type="entry name" value="WH_DNA-bd_sf"/>
</dbReference>
<dbReference type="PROSITE" id="PS50110">
    <property type="entry name" value="RESPONSE_REGULATORY"/>
    <property type="match status" value="1"/>
</dbReference>
<comment type="subcellular location">
    <subcellularLocation>
        <location evidence="1 9">Cytoplasm</location>
    </subcellularLocation>
</comment>
<dbReference type="SUPFAM" id="SSF46785">
    <property type="entry name" value="Winged helix' DNA-binding domain"/>
    <property type="match status" value="1"/>
</dbReference>
<dbReference type="Pfam" id="PF09339">
    <property type="entry name" value="HTH_IclR"/>
    <property type="match status" value="1"/>
</dbReference>
<name>Q9L4T4_9NOCA</name>
<dbReference type="GO" id="GO:0003677">
    <property type="term" value="F:DNA binding"/>
    <property type="evidence" value="ECO:0007669"/>
    <property type="project" value="UniProtKB-KW"/>
</dbReference>
<keyword evidence="7 9" id="KW-0010">Activator</keyword>
<evidence type="ECO:0000256" key="5">
    <source>
        <dbReference type="ARBA" id="ARBA00023015"/>
    </source>
</evidence>
<evidence type="ECO:0000256" key="4">
    <source>
        <dbReference type="ARBA" id="ARBA00023012"/>
    </source>
</evidence>
<evidence type="ECO:0000259" key="12">
    <source>
        <dbReference type="PROSITE" id="PS50110"/>
    </source>
</evidence>
<feature type="region of interest" description="Disordered" evidence="11">
    <location>
        <begin position="1"/>
        <end position="31"/>
    </location>
</feature>
<reference evidence="13" key="1">
    <citation type="submission" date="2000-05" db="EMBL/GenBank/DDBJ databases">
        <title>The bromoacetate-resistance factor from Rhodococcus sp. S9 is an integral membrane transporter belonging to the multi-drug resistance protein family.</title>
        <authorList>
            <person name="Todo F."/>
            <person name="Galkin A."/>
            <person name="Kulakova L."/>
            <person name="Kurihara T."/>
            <person name="Yoshimura T."/>
            <person name="Esaki N."/>
        </authorList>
    </citation>
    <scope>NUCLEOTIDE SEQUENCE</scope>
    <source>
        <strain evidence="13">S9</strain>
    </source>
</reference>
<evidence type="ECO:0000256" key="9">
    <source>
        <dbReference type="PIRNR" id="PIRNR006171"/>
    </source>
</evidence>
<dbReference type="Gene3D" id="3.40.50.2300">
    <property type="match status" value="1"/>
</dbReference>
<dbReference type="GO" id="GO:0000156">
    <property type="term" value="F:phosphorelay response regulator activity"/>
    <property type="evidence" value="ECO:0007669"/>
    <property type="project" value="TreeGrafter"/>
</dbReference>
<evidence type="ECO:0000256" key="2">
    <source>
        <dbReference type="ARBA" id="ARBA00022490"/>
    </source>
</evidence>
<protein>
    <recommendedName>
        <fullName evidence="9">Transcriptional regulatory protein</fullName>
    </recommendedName>
</protein>
<keyword evidence="6 9" id="KW-0238">DNA-binding</keyword>
<keyword evidence="5 9" id="KW-0805">Transcription regulation</keyword>
<feature type="domain" description="Response regulatory" evidence="12">
    <location>
        <begin position="21"/>
        <end position="132"/>
    </location>
</feature>
<accession>Q9L4T4</accession>
<feature type="modified residue" description="4-aspartylphosphate" evidence="10">
    <location>
        <position position="72"/>
    </location>
</feature>
<dbReference type="Gene3D" id="1.10.10.10">
    <property type="entry name" value="Winged helix-like DNA-binding domain superfamily/Winged helix DNA-binding domain"/>
    <property type="match status" value="1"/>
</dbReference>
<evidence type="ECO:0000256" key="6">
    <source>
        <dbReference type="ARBA" id="ARBA00023125"/>
    </source>
</evidence>
<evidence type="ECO:0000256" key="11">
    <source>
        <dbReference type="SAM" id="MobiDB-lite"/>
    </source>
</evidence>
<proteinExistence type="predicted"/>
<dbReference type="AlphaFoldDB" id="Q9L4T4"/>
<evidence type="ECO:0000256" key="10">
    <source>
        <dbReference type="PROSITE-ProRule" id="PRU00169"/>
    </source>
</evidence>
<dbReference type="Pfam" id="PF00072">
    <property type="entry name" value="Response_reg"/>
    <property type="match status" value="1"/>
</dbReference>
<dbReference type="SMART" id="SM00448">
    <property type="entry name" value="REC"/>
    <property type="match status" value="1"/>
</dbReference>
<organism evidence="13">
    <name type="scientific">Rhodococcus sp. S9</name>
    <dbReference type="NCBI Taxonomy" id="125881"/>
    <lineage>
        <taxon>Bacteria</taxon>
        <taxon>Bacillati</taxon>
        <taxon>Actinomycetota</taxon>
        <taxon>Actinomycetes</taxon>
        <taxon>Mycobacteriales</taxon>
        <taxon>Nocardiaceae</taxon>
        <taxon>Rhodococcus</taxon>
    </lineage>
</organism>
<evidence type="ECO:0000313" key="13">
    <source>
        <dbReference type="EMBL" id="AAF72731.1"/>
    </source>
</evidence>
<keyword evidence="3 10" id="KW-0597">Phosphoprotein</keyword>
<dbReference type="GO" id="GO:0005737">
    <property type="term" value="C:cytoplasm"/>
    <property type="evidence" value="ECO:0007669"/>
    <property type="project" value="UniProtKB-SubCell"/>
</dbReference>
<dbReference type="PANTHER" id="PTHR45526">
    <property type="entry name" value="TRANSCRIPTIONAL REGULATORY PROTEIN DPIA"/>
    <property type="match status" value="1"/>
</dbReference>
<evidence type="ECO:0000256" key="1">
    <source>
        <dbReference type="ARBA" id="ARBA00004496"/>
    </source>
</evidence>
<dbReference type="InterPro" id="IPR001789">
    <property type="entry name" value="Sig_transdc_resp-reg_receiver"/>
</dbReference>
<dbReference type="GO" id="GO:0003700">
    <property type="term" value="F:DNA-binding transcription factor activity"/>
    <property type="evidence" value="ECO:0007669"/>
    <property type="project" value="InterPro"/>
</dbReference>
<dbReference type="PIRSF" id="PIRSF006171">
    <property type="entry name" value="RR_citrat_malat"/>
    <property type="match status" value="1"/>
</dbReference>
<dbReference type="InterPro" id="IPR051271">
    <property type="entry name" value="2C-system_Tx_regulators"/>
</dbReference>
<dbReference type="InterPro" id="IPR036388">
    <property type="entry name" value="WH-like_DNA-bd_sf"/>
</dbReference>
<evidence type="ECO:0000256" key="7">
    <source>
        <dbReference type="ARBA" id="ARBA00023159"/>
    </source>
</evidence>
<sequence>MLASTVQFSNNTHNPDSQQHQPPRNHPEGQTQNAVCHHLNSLDQYEVAAVATSIAQARELLTTQSFDLALVDVYLPDGSGIDLVRELPCDAVVLSAAADQATVRSAMTAGAWTYLIKPFPRSALVDRLTGYLGYRGALDRSDELTQADIDGGLDALRPRAAAPLPASQSVTRDLVLDAVRGTAEPMSAGEVAAAIGISRATAQRYLATLVSKGRLRMQLRYGSTGRPEQEYSLPPGA</sequence>
<evidence type="ECO:0000256" key="3">
    <source>
        <dbReference type="ARBA" id="ARBA00022553"/>
    </source>
</evidence>
<keyword evidence="8 9" id="KW-0804">Transcription</keyword>
<dbReference type="InterPro" id="IPR024187">
    <property type="entry name" value="Sig_transdc_resp-reg_cit/mal"/>
</dbReference>
<dbReference type="SUPFAM" id="SSF52172">
    <property type="entry name" value="CheY-like"/>
    <property type="match status" value="1"/>
</dbReference>
<keyword evidence="2 9" id="KW-0963">Cytoplasm</keyword>
<dbReference type="InterPro" id="IPR011006">
    <property type="entry name" value="CheY-like_superfamily"/>
</dbReference>
<dbReference type="EMBL" id="AF265258">
    <property type="protein sequence ID" value="AAF72731.1"/>
    <property type="molecule type" value="Genomic_DNA"/>
</dbReference>
<evidence type="ECO:0000256" key="8">
    <source>
        <dbReference type="ARBA" id="ARBA00023163"/>
    </source>
</evidence>
<dbReference type="InterPro" id="IPR005471">
    <property type="entry name" value="Tscrpt_reg_IclR_N"/>
</dbReference>